<dbReference type="STRING" id="1227490.C479_03306"/>
<dbReference type="Pfam" id="PF10604">
    <property type="entry name" value="Polyketide_cyc2"/>
    <property type="match status" value="1"/>
</dbReference>
<accession>M0BSB7</accession>
<dbReference type="Proteomes" id="UP000011560">
    <property type="component" value="Unassembled WGS sequence"/>
</dbReference>
<proteinExistence type="predicted"/>
<sequence>MPSEVMTVRVERTDEFDVEPAQLWAFIADPANRARAISVVESFSIDSADGRRCTWEVTLPIPFFDRTATVETYDRVREPPTNVEFVGQSSALDVTGRHEIADRDGGSQLRSEFVVEGRLPGVERYFTRKLDDELENLRRAAERAFERESTEGSA</sequence>
<dbReference type="SUPFAM" id="SSF55961">
    <property type="entry name" value="Bet v1-like"/>
    <property type="match status" value="1"/>
</dbReference>
<dbReference type="InterPro" id="IPR023393">
    <property type="entry name" value="START-like_dom_sf"/>
</dbReference>
<dbReference type="EMBL" id="AOIQ01000006">
    <property type="protein sequence ID" value="ELZ13840.1"/>
    <property type="molecule type" value="Genomic_DNA"/>
</dbReference>
<keyword evidence="2" id="KW-1185">Reference proteome</keyword>
<gene>
    <name evidence="1" type="ORF">C479_03306</name>
</gene>
<protein>
    <submittedName>
        <fullName evidence="1">Polyketide cyclase/dehydrase</fullName>
    </submittedName>
</protein>
<evidence type="ECO:0000313" key="1">
    <source>
        <dbReference type="EMBL" id="ELZ13840.1"/>
    </source>
</evidence>
<dbReference type="InterPro" id="IPR019587">
    <property type="entry name" value="Polyketide_cyclase/dehydratase"/>
</dbReference>
<dbReference type="PATRIC" id="fig|1227490.4.peg.670"/>
<reference evidence="1 2" key="1">
    <citation type="journal article" date="2014" name="PLoS Genet.">
        <title>Phylogenetically driven sequencing of extremely halophilic archaea reveals strategies for static and dynamic osmo-response.</title>
        <authorList>
            <person name="Becker E.A."/>
            <person name="Seitzer P.M."/>
            <person name="Tritt A."/>
            <person name="Larsen D."/>
            <person name="Krusor M."/>
            <person name="Yao A.I."/>
            <person name="Wu D."/>
            <person name="Madern D."/>
            <person name="Eisen J.A."/>
            <person name="Darling A.E."/>
            <person name="Facciotti M.T."/>
        </authorList>
    </citation>
    <scope>NUCLEOTIDE SEQUENCE [LARGE SCALE GENOMIC DNA]</scope>
    <source>
        <strain evidence="1 2">JCM 14624</strain>
    </source>
</reference>
<dbReference type="CDD" id="cd07812">
    <property type="entry name" value="SRPBCC"/>
    <property type="match status" value="1"/>
</dbReference>
<dbReference type="Gene3D" id="3.30.530.20">
    <property type="match status" value="1"/>
</dbReference>
<dbReference type="AlphaFoldDB" id="M0BSB7"/>
<name>M0BSB7_9EURY</name>
<comment type="caution">
    <text evidence="1">The sequence shown here is derived from an EMBL/GenBank/DDBJ whole genome shotgun (WGS) entry which is preliminary data.</text>
</comment>
<evidence type="ECO:0000313" key="2">
    <source>
        <dbReference type="Proteomes" id="UP000011560"/>
    </source>
</evidence>
<organism evidence="1 2">
    <name type="scientific">Halovivax asiaticus JCM 14624</name>
    <dbReference type="NCBI Taxonomy" id="1227490"/>
    <lineage>
        <taxon>Archaea</taxon>
        <taxon>Methanobacteriati</taxon>
        <taxon>Methanobacteriota</taxon>
        <taxon>Stenosarchaea group</taxon>
        <taxon>Halobacteria</taxon>
        <taxon>Halobacteriales</taxon>
        <taxon>Natrialbaceae</taxon>
        <taxon>Halovivax</taxon>
    </lineage>
</organism>